<sequence length="212" mass="23727">MAPFTPQSFLEENIITQILEKHKLDGSSGGDIKVCLDILLNMTDKEEIDKLLLDLECFSQKMESTLREPSLKLSEPAHLQVFDWQGRQTVPLSLEPKSELKSKPVDPPNPLSKAVETNGHKMEDDDKALLLRILESIEDFAQELVEFQTGKGSLSKEKEVMRILQETLTPPSQSLLLRQKSCVGATPKDSVPAAIEQAPEVIKVRPSILWNT</sequence>
<dbReference type="Ensembl" id="ENSNPET00000022463.1">
    <property type="protein sequence ID" value="ENSNPEP00000021906.1"/>
    <property type="gene ID" value="ENSNPEG00000016245.1"/>
</dbReference>
<proteinExistence type="predicted"/>
<accession>A0A8C7A637</accession>
<dbReference type="AlphaFoldDB" id="A0A8C7A637"/>
<reference evidence="2" key="2">
    <citation type="submission" date="2025-09" db="UniProtKB">
        <authorList>
            <consortium name="Ensembl"/>
        </authorList>
    </citation>
    <scope>IDENTIFICATION</scope>
</reference>
<evidence type="ECO:0000256" key="1">
    <source>
        <dbReference type="SAM" id="MobiDB-lite"/>
    </source>
</evidence>
<organism evidence="2 3">
    <name type="scientific">Nothoprocta perdicaria</name>
    <name type="common">Chilean tinamou</name>
    <name type="synonym">Crypturus perdicarius</name>
    <dbReference type="NCBI Taxonomy" id="30464"/>
    <lineage>
        <taxon>Eukaryota</taxon>
        <taxon>Metazoa</taxon>
        <taxon>Chordata</taxon>
        <taxon>Craniata</taxon>
        <taxon>Vertebrata</taxon>
        <taxon>Euteleostomi</taxon>
        <taxon>Archelosauria</taxon>
        <taxon>Archosauria</taxon>
        <taxon>Dinosauria</taxon>
        <taxon>Saurischia</taxon>
        <taxon>Theropoda</taxon>
        <taxon>Coelurosauria</taxon>
        <taxon>Aves</taxon>
        <taxon>Palaeognathae</taxon>
        <taxon>Tinamiformes</taxon>
        <taxon>Tinamidae</taxon>
        <taxon>Nothoprocta</taxon>
    </lineage>
</organism>
<dbReference type="Proteomes" id="UP000694420">
    <property type="component" value="Unplaced"/>
</dbReference>
<evidence type="ECO:0000313" key="2">
    <source>
        <dbReference type="Ensembl" id="ENSNPEP00000021906.1"/>
    </source>
</evidence>
<evidence type="ECO:0000313" key="3">
    <source>
        <dbReference type="Proteomes" id="UP000694420"/>
    </source>
</evidence>
<name>A0A8C7A637_NOTPE</name>
<reference evidence="2" key="1">
    <citation type="submission" date="2025-08" db="UniProtKB">
        <authorList>
            <consortium name="Ensembl"/>
        </authorList>
    </citation>
    <scope>IDENTIFICATION</scope>
</reference>
<protein>
    <submittedName>
        <fullName evidence="2">Uncharacterized protein</fullName>
    </submittedName>
</protein>
<feature type="region of interest" description="Disordered" evidence="1">
    <location>
        <begin position="95"/>
        <end position="117"/>
    </location>
</feature>
<keyword evidence="3" id="KW-1185">Reference proteome</keyword>